<evidence type="ECO:0000259" key="4">
    <source>
        <dbReference type="Pfam" id="PF01420"/>
    </source>
</evidence>
<evidence type="ECO:0000256" key="2">
    <source>
        <dbReference type="ARBA" id="ARBA00022747"/>
    </source>
</evidence>
<evidence type="ECO:0000256" key="1">
    <source>
        <dbReference type="ARBA" id="ARBA00010923"/>
    </source>
</evidence>
<gene>
    <name evidence="5" type="ORF">ACFSKK_16670</name>
</gene>
<feature type="domain" description="Type I restriction modification DNA specificity" evidence="4">
    <location>
        <begin position="214"/>
        <end position="384"/>
    </location>
</feature>
<sequence length="408" mass="47575">MTRKLKDSGVDWIGKIPEDWEKIRLKYLCNINTGNKDTVNRVDNGVYPFFVRSPIVERIDTYSFDGEAILTAGDGAGTGKVFHYIKGKFDYHQRVYNIHGFKGVSPKFLFYYLKTNFIKEIERGTAKSTVESLRLPMLKNFPIVMPNLEHQKKIVHFIDFKVNQIDPFIEKTKLSIKELNQYKQSLITESLTKGLNPNVAMKDTRIGWLGYVPNHWDVRKLKNIFVIKKDIANVLGFDVLSVTQHGLKIKDIESNEGQLSSDYSKYQIVEKDDFVMNHMDLLTGWVDCARNKGVTSPDYRVFRFKNNFEFNHDYYKYLLQACYLNKTFYGYGQGVSNLGRWRLPTDQFLNFYFPVPSLREQIDIANFLDGKINSINNLIVKKEQLINEMQEYKASLIYEYVTGKKEVL</sequence>
<dbReference type="Gene3D" id="1.10.287.1120">
    <property type="entry name" value="Bipartite methylase S protein"/>
    <property type="match status" value="1"/>
</dbReference>
<evidence type="ECO:0000256" key="3">
    <source>
        <dbReference type="ARBA" id="ARBA00023125"/>
    </source>
</evidence>
<evidence type="ECO:0000313" key="6">
    <source>
        <dbReference type="Proteomes" id="UP001597318"/>
    </source>
</evidence>
<name>A0ABW5BZC7_9BACI</name>
<dbReference type="Pfam" id="PF01420">
    <property type="entry name" value="Methylase_S"/>
    <property type="match status" value="2"/>
</dbReference>
<keyword evidence="3" id="KW-0238">DNA-binding</keyword>
<reference evidence="6" key="1">
    <citation type="journal article" date="2019" name="Int. J. Syst. Evol. Microbiol.">
        <title>The Global Catalogue of Microorganisms (GCM) 10K type strain sequencing project: providing services to taxonomists for standard genome sequencing and annotation.</title>
        <authorList>
            <consortium name="The Broad Institute Genomics Platform"/>
            <consortium name="The Broad Institute Genome Sequencing Center for Infectious Disease"/>
            <person name="Wu L."/>
            <person name="Ma J."/>
        </authorList>
    </citation>
    <scope>NUCLEOTIDE SEQUENCE [LARGE SCALE GENOMIC DNA]</scope>
    <source>
        <strain evidence="6">CGMCC 1.15474</strain>
    </source>
</reference>
<dbReference type="PANTHER" id="PTHR30408:SF12">
    <property type="entry name" value="TYPE I RESTRICTION ENZYME MJAVIII SPECIFICITY SUBUNIT"/>
    <property type="match status" value="1"/>
</dbReference>
<feature type="domain" description="Type I restriction modification DNA specificity" evidence="4">
    <location>
        <begin position="17"/>
        <end position="163"/>
    </location>
</feature>
<keyword evidence="5" id="KW-0255">Endonuclease</keyword>
<organism evidence="5 6">
    <name type="scientific">Metabacillus endolithicus</name>
    <dbReference type="NCBI Taxonomy" id="1535204"/>
    <lineage>
        <taxon>Bacteria</taxon>
        <taxon>Bacillati</taxon>
        <taxon>Bacillota</taxon>
        <taxon>Bacilli</taxon>
        <taxon>Bacillales</taxon>
        <taxon>Bacillaceae</taxon>
        <taxon>Metabacillus</taxon>
    </lineage>
</organism>
<protein>
    <submittedName>
        <fullName evidence="5">Restriction endonuclease subunit S</fullName>
        <ecNumber evidence="5">3.1.21.-</ecNumber>
    </submittedName>
</protein>
<evidence type="ECO:0000313" key="5">
    <source>
        <dbReference type="EMBL" id="MFD2215328.1"/>
    </source>
</evidence>
<keyword evidence="5" id="KW-0540">Nuclease</keyword>
<dbReference type="InterPro" id="IPR052021">
    <property type="entry name" value="Type-I_RS_S_subunit"/>
</dbReference>
<dbReference type="EMBL" id="JBHUIK010000003">
    <property type="protein sequence ID" value="MFD2215328.1"/>
    <property type="molecule type" value="Genomic_DNA"/>
</dbReference>
<comment type="caution">
    <text evidence="5">The sequence shown here is derived from an EMBL/GenBank/DDBJ whole genome shotgun (WGS) entry which is preliminary data.</text>
</comment>
<dbReference type="InterPro" id="IPR044946">
    <property type="entry name" value="Restrct_endonuc_typeI_TRD_sf"/>
</dbReference>
<keyword evidence="2" id="KW-0680">Restriction system</keyword>
<keyword evidence="6" id="KW-1185">Reference proteome</keyword>
<comment type="similarity">
    <text evidence="1">Belongs to the type-I restriction system S methylase family.</text>
</comment>
<accession>A0ABW5BZC7</accession>
<dbReference type="PANTHER" id="PTHR30408">
    <property type="entry name" value="TYPE-1 RESTRICTION ENZYME ECOKI SPECIFICITY PROTEIN"/>
    <property type="match status" value="1"/>
</dbReference>
<dbReference type="Proteomes" id="UP001597318">
    <property type="component" value="Unassembled WGS sequence"/>
</dbReference>
<dbReference type="GO" id="GO:0016787">
    <property type="term" value="F:hydrolase activity"/>
    <property type="evidence" value="ECO:0007669"/>
    <property type="project" value="UniProtKB-KW"/>
</dbReference>
<dbReference type="Gene3D" id="3.90.220.20">
    <property type="entry name" value="DNA methylase specificity domains"/>
    <property type="match status" value="2"/>
</dbReference>
<dbReference type="InterPro" id="IPR000055">
    <property type="entry name" value="Restrct_endonuc_typeI_TRD"/>
</dbReference>
<keyword evidence="5" id="KW-0378">Hydrolase</keyword>
<dbReference type="GO" id="GO:0004519">
    <property type="term" value="F:endonuclease activity"/>
    <property type="evidence" value="ECO:0007669"/>
    <property type="project" value="UniProtKB-KW"/>
</dbReference>
<dbReference type="RefSeq" id="WP_247338937.1">
    <property type="nucleotide sequence ID" value="NZ_CP095550.1"/>
</dbReference>
<dbReference type="SUPFAM" id="SSF116734">
    <property type="entry name" value="DNA methylase specificity domain"/>
    <property type="match status" value="2"/>
</dbReference>
<dbReference type="EC" id="3.1.21.-" evidence="5"/>
<proteinExistence type="inferred from homology"/>